<dbReference type="EMBL" id="JAHLPM010000005">
    <property type="protein sequence ID" value="MBU5437881.1"/>
    <property type="molecule type" value="Genomic_DNA"/>
</dbReference>
<evidence type="ECO:0000313" key="6">
    <source>
        <dbReference type="EMBL" id="MBU5437881.1"/>
    </source>
</evidence>
<protein>
    <submittedName>
        <fullName evidence="6">Sugar-binding transcriptional regulator</fullName>
    </submittedName>
</protein>
<dbReference type="PANTHER" id="PTHR34294">
    <property type="entry name" value="TRANSCRIPTIONAL REGULATOR-RELATED"/>
    <property type="match status" value="1"/>
</dbReference>
<dbReference type="PANTHER" id="PTHR34294:SF5">
    <property type="entry name" value="CENTRAL GLYCOLYTIC GENES REGULATOR"/>
    <property type="match status" value="1"/>
</dbReference>
<dbReference type="InterPro" id="IPR051054">
    <property type="entry name" value="SorC_transcr_regulators"/>
</dbReference>
<keyword evidence="2" id="KW-0238">DNA-binding</keyword>
<evidence type="ECO:0000256" key="1">
    <source>
        <dbReference type="ARBA" id="ARBA00023015"/>
    </source>
</evidence>
<sequence>MNLLELEKKIVPEILEIMEKRYIILRTIYYNQPIGRRTLANNLGLGERTIRTEVNFLKNQGLLNVETMGMYVTKEGKDVLANLGSVIHEFKGISQLEKTLEKMLNVEKVIILPGNSAEDGLVLKDMGKITSASLKKIIKDNCIIGITGGNTMASVAEEMIPGKIADNVLVIPARGGLGKDVETQANSIAAKLAQKLGGNYKLLHVPDSLEKEALEVIRKIEDVKESIDFINKMNILVFGIGRADTMAERRNLPKEKIDALTKDGAVAEAFGHYFDIKGREIWEYLTVGLTIEKYKEIDHVIGVAGGEEKAEAIIAVSSLRKKMTIVTDEEAAKKIIEIVSKAT</sequence>
<dbReference type="RefSeq" id="WP_216518460.1">
    <property type="nucleotide sequence ID" value="NZ_JAHLPM010000005.1"/>
</dbReference>
<dbReference type="InterPro" id="IPR048715">
    <property type="entry name" value="CggR_N"/>
</dbReference>
<gene>
    <name evidence="6" type="ORF">KQI42_07665</name>
</gene>
<evidence type="ECO:0000313" key="7">
    <source>
        <dbReference type="Proteomes" id="UP000749471"/>
    </source>
</evidence>
<feature type="domain" description="Sugar-binding" evidence="4">
    <location>
        <begin position="89"/>
        <end position="336"/>
    </location>
</feature>
<accession>A0ABS6E4P4</accession>
<dbReference type="Pfam" id="PF04198">
    <property type="entry name" value="Sugar-bind"/>
    <property type="match status" value="1"/>
</dbReference>
<dbReference type="Pfam" id="PF21715">
    <property type="entry name" value="CggR_N"/>
    <property type="match status" value="1"/>
</dbReference>
<dbReference type="Proteomes" id="UP000749471">
    <property type="component" value="Unassembled WGS sequence"/>
</dbReference>
<dbReference type="InterPro" id="IPR007324">
    <property type="entry name" value="Sugar-bd_dom_put"/>
</dbReference>
<reference evidence="6 7" key="1">
    <citation type="submission" date="2021-06" db="EMBL/GenBank/DDBJ databases">
        <authorList>
            <person name="Sun Q."/>
            <person name="Li D."/>
        </authorList>
    </citation>
    <scope>NUCLEOTIDE SEQUENCE [LARGE SCALE GENOMIC DNA]</scope>
    <source>
        <strain evidence="6 7">MSJ-40</strain>
    </source>
</reference>
<keyword evidence="7" id="KW-1185">Reference proteome</keyword>
<organism evidence="6 7">
    <name type="scientific">Tissierella simiarum</name>
    <dbReference type="NCBI Taxonomy" id="2841534"/>
    <lineage>
        <taxon>Bacteria</taxon>
        <taxon>Bacillati</taxon>
        <taxon>Bacillota</taxon>
        <taxon>Tissierellia</taxon>
        <taxon>Tissierellales</taxon>
        <taxon>Tissierellaceae</taxon>
        <taxon>Tissierella</taxon>
    </lineage>
</organism>
<feature type="domain" description="CggR N-terminal DNA binding" evidence="5">
    <location>
        <begin position="17"/>
        <end position="86"/>
    </location>
</feature>
<evidence type="ECO:0000259" key="5">
    <source>
        <dbReference type="Pfam" id="PF21715"/>
    </source>
</evidence>
<keyword evidence="3" id="KW-0804">Transcription</keyword>
<comment type="caution">
    <text evidence="6">The sequence shown here is derived from an EMBL/GenBank/DDBJ whole genome shotgun (WGS) entry which is preliminary data.</text>
</comment>
<proteinExistence type="predicted"/>
<evidence type="ECO:0000256" key="2">
    <source>
        <dbReference type="ARBA" id="ARBA00023125"/>
    </source>
</evidence>
<keyword evidence="1" id="KW-0805">Transcription regulation</keyword>
<name>A0ABS6E4P4_9FIRM</name>
<evidence type="ECO:0000259" key="4">
    <source>
        <dbReference type="Pfam" id="PF04198"/>
    </source>
</evidence>
<evidence type="ECO:0000256" key="3">
    <source>
        <dbReference type="ARBA" id="ARBA00023163"/>
    </source>
</evidence>